<protein>
    <recommendedName>
        <fullName evidence="5">Beta-galactosidase</fullName>
        <ecNumber evidence="5">3.2.1.23</ecNumber>
    </recommendedName>
</protein>
<dbReference type="SUPFAM" id="SSF49785">
    <property type="entry name" value="Galactose-binding domain-like"/>
    <property type="match status" value="1"/>
</dbReference>
<feature type="active site" description="Nucleophile" evidence="4">
    <location>
        <position position="256"/>
    </location>
</feature>
<evidence type="ECO:0000256" key="1">
    <source>
        <dbReference type="ARBA" id="ARBA00009809"/>
    </source>
</evidence>
<dbReference type="InterPro" id="IPR048913">
    <property type="entry name" value="BetaGal_gal-bd"/>
</dbReference>
<dbReference type="PIRSF" id="PIRSF006336">
    <property type="entry name" value="B-gal"/>
    <property type="match status" value="1"/>
</dbReference>
<dbReference type="GO" id="GO:0004565">
    <property type="term" value="F:beta-galactosidase activity"/>
    <property type="evidence" value="ECO:0007669"/>
    <property type="project" value="UniProtKB-EC"/>
</dbReference>
<dbReference type="GO" id="GO:0005975">
    <property type="term" value="P:carbohydrate metabolic process"/>
    <property type="evidence" value="ECO:0007669"/>
    <property type="project" value="InterPro"/>
</dbReference>
<evidence type="ECO:0000313" key="11">
    <source>
        <dbReference type="Proteomes" id="UP000436027"/>
    </source>
</evidence>
<dbReference type="SUPFAM" id="SSF51445">
    <property type="entry name" value="(Trans)glycosidases"/>
    <property type="match status" value="1"/>
</dbReference>
<feature type="active site" description="Proton donor" evidence="4">
    <location>
        <position position="183"/>
    </location>
</feature>
<dbReference type="Gene3D" id="3.20.20.80">
    <property type="entry name" value="Glycosidases"/>
    <property type="match status" value="1"/>
</dbReference>
<evidence type="ECO:0000256" key="5">
    <source>
        <dbReference type="RuleBase" id="RU000675"/>
    </source>
</evidence>
<dbReference type="Gene3D" id="2.60.120.260">
    <property type="entry name" value="Galactose-binding domain-like"/>
    <property type="match status" value="2"/>
</dbReference>
<evidence type="ECO:0000256" key="4">
    <source>
        <dbReference type="PIRSR" id="PIRSR006336-1"/>
    </source>
</evidence>
<comment type="caution">
    <text evidence="10">The sequence shown here is derived from an EMBL/GenBank/DDBJ whole genome shotgun (WGS) entry which is preliminary data.</text>
</comment>
<dbReference type="InterPro" id="IPR008979">
    <property type="entry name" value="Galactose-bd-like_sf"/>
</dbReference>
<evidence type="ECO:0000256" key="2">
    <source>
        <dbReference type="ARBA" id="ARBA00022801"/>
    </source>
</evidence>
<gene>
    <name evidence="10" type="ORF">F6W70_11760</name>
</gene>
<name>A0AAD3ZXJ0_MICMQ</name>
<dbReference type="InterPro" id="IPR001944">
    <property type="entry name" value="Glycoside_Hdrlase_35"/>
</dbReference>
<dbReference type="Pfam" id="PF01301">
    <property type="entry name" value="Glyco_hydro_35"/>
    <property type="match status" value="1"/>
</dbReference>
<dbReference type="Pfam" id="PF21317">
    <property type="entry name" value="BetaGal_ABD_1"/>
    <property type="match status" value="1"/>
</dbReference>
<dbReference type="AlphaFoldDB" id="A0AAD3ZXJ0"/>
<keyword evidence="2 5" id="KW-0378">Hydrolase</keyword>
<dbReference type="InterPro" id="IPR017853">
    <property type="entry name" value="GH"/>
</dbReference>
<feature type="domain" description="Beta-galactosidase galactose-binding" evidence="9">
    <location>
        <begin position="524"/>
        <end position="577"/>
    </location>
</feature>
<evidence type="ECO:0000256" key="6">
    <source>
        <dbReference type="RuleBase" id="RU003679"/>
    </source>
</evidence>
<comment type="catalytic activity">
    <reaction evidence="5">
        <text>Hydrolysis of terminal non-reducing beta-D-galactose residues in beta-D-galactosides.</text>
        <dbReference type="EC" id="3.2.1.23"/>
    </reaction>
</comment>
<keyword evidence="3 5" id="KW-0326">Glycosidase</keyword>
<evidence type="ECO:0000259" key="9">
    <source>
        <dbReference type="Pfam" id="PF21467"/>
    </source>
</evidence>
<dbReference type="Proteomes" id="UP000436027">
    <property type="component" value="Unassembled WGS sequence"/>
</dbReference>
<comment type="similarity">
    <text evidence="1 6">Belongs to the glycosyl hydrolase 35 family.</text>
</comment>
<dbReference type="PRINTS" id="PR00742">
    <property type="entry name" value="GLHYDRLASE35"/>
</dbReference>
<dbReference type="RefSeq" id="WP_151486814.1">
    <property type="nucleotide sequence ID" value="NZ_BAAAIN010000001.1"/>
</dbReference>
<feature type="domain" description="Glycoside hydrolase 35 catalytic" evidence="7">
    <location>
        <begin position="37"/>
        <end position="344"/>
    </location>
</feature>
<accession>A0AAD3ZXJ0</accession>
<reference evidence="10 11" key="1">
    <citation type="submission" date="2019-09" db="EMBL/GenBank/DDBJ databases">
        <title>Whole genome sequencing of Microbacterium maritypicum.</title>
        <authorList>
            <person name="Lenchi N."/>
        </authorList>
    </citation>
    <scope>NUCLEOTIDE SEQUENCE [LARGE SCALE GENOMIC DNA]</scope>
    <source>
        <strain evidence="10 11">DSM 12512</strain>
    </source>
</reference>
<evidence type="ECO:0000256" key="3">
    <source>
        <dbReference type="ARBA" id="ARBA00023295"/>
    </source>
</evidence>
<sequence length="608" mass="65332">MPDLLASAFDGSSVAVDAPAAASPIGAPTLTWRDGEILRDGVAHRILAGSIHYFRVHPDQWEDRLRRLAAMGANTVDTYVAWNFHERVEGDVRFDGWRDIERFIRLAGDIGLDVFLRPSPYICAEWSNGGIPSWLSGRVAALRTSDAGFLAAVDAWYDELIPRLVPLQASHGGPIVAIQIENEYGSFGSDAAYLAHLREGLRCRGMVEMLTTADGITGDMIEHGSVPGAMATFTFGTGVARAVELRREGDALMCSELWGGWFDHWGERHHVRSAASTGGTIEELLAAGGSVSLYMAHGGTNFGLWNGANHDRVLQPTVTSYDSDAPIGEDGTLNEKFHALRAMFAPFHASELPPVPAGPRRQAAASAPLEQRSSLLQLVATLPVTGEVSPRPRTFEELGAEDGLVVYEADVSFPADATLTIDGLHDRAVVFLDAQALGVLERDGETSLALPVDGGAGRLTLVVESLGRINYGPYTGEGKGIMRGVMIGRRLVNGWTHRLVLQEAPTAAPGLDRSAEASDGVAVASFDIAEPLDAWLAFPGGSKGMVWLNGFLLGRYWKVGPQETLYAPAPLWKVGRNELVVLDTDGLGATVEIRDEPSFGETEEFIGS</sequence>
<evidence type="ECO:0000259" key="8">
    <source>
        <dbReference type="Pfam" id="PF21317"/>
    </source>
</evidence>
<organism evidence="10 11">
    <name type="scientific">Microbacterium maritypicum</name>
    <name type="common">Microbacterium liquefaciens</name>
    <dbReference type="NCBI Taxonomy" id="33918"/>
    <lineage>
        <taxon>Bacteria</taxon>
        <taxon>Bacillati</taxon>
        <taxon>Actinomycetota</taxon>
        <taxon>Actinomycetes</taxon>
        <taxon>Micrococcales</taxon>
        <taxon>Microbacteriaceae</taxon>
        <taxon>Microbacterium</taxon>
    </lineage>
</organism>
<dbReference type="InterPro" id="IPR026283">
    <property type="entry name" value="B-gal_1-like"/>
</dbReference>
<dbReference type="Pfam" id="PF21467">
    <property type="entry name" value="BetaGal_gal-bd"/>
    <property type="match status" value="1"/>
</dbReference>
<dbReference type="InterPro" id="IPR031330">
    <property type="entry name" value="Gly_Hdrlase_35_cat"/>
</dbReference>
<evidence type="ECO:0000259" key="7">
    <source>
        <dbReference type="Pfam" id="PF01301"/>
    </source>
</evidence>
<dbReference type="PANTHER" id="PTHR23421">
    <property type="entry name" value="BETA-GALACTOSIDASE RELATED"/>
    <property type="match status" value="1"/>
</dbReference>
<dbReference type="PROSITE" id="PS01182">
    <property type="entry name" value="GLYCOSYL_HYDROL_F35"/>
    <property type="match status" value="1"/>
</dbReference>
<dbReference type="InterPro" id="IPR019801">
    <property type="entry name" value="Glyco_hydro_35_CS"/>
</dbReference>
<dbReference type="InterPro" id="IPR048912">
    <property type="entry name" value="BetaGal1-like_ABD1"/>
</dbReference>
<feature type="domain" description="Beta-galactosidase 1-like first all-beta" evidence="8">
    <location>
        <begin position="392"/>
        <end position="497"/>
    </location>
</feature>
<dbReference type="EC" id="3.2.1.23" evidence="5"/>
<proteinExistence type="inferred from homology"/>
<evidence type="ECO:0000313" key="10">
    <source>
        <dbReference type="EMBL" id="KAB1883303.1"/>
    </source>
</evidence>
<dbReference type="EMBL" id="WAAQ01000002">
    <property type="protein sequence ID" value="KAB1883303.1"/>
    <property type="molecule type" value="Genomic_DNA"/>
</dbReference>